<sequence>MKKSFKRAVAVSAVCAAGLAGTLTTTPAATAKDDASAPKVLTDFGMTGLAYGTKISLAGVDVKSLKDAKTLQACTRTTGLERLAPSLLSTDTIAELLGDALPVNLAGLIHLSPSTSSTETYRDGNITGVRATNLLGDIVVGAEELVPGVQLPTLEIKGLEAVADSFHDPADTDGDGNAFGTAESFGFKSLKLIIPEDGVIGETLNMLLENIPGLGTDVLNEIINVPLGILVDTLNQLIEMADPVLGDVIEIPGLGSIGLGSSFAKVGEGFASSGANALQIEVDPTESNNDSVALLKLGYAQSRIDDGAVNSVFRSTLSGLNLKALPLTEDTELLHLGGIGTQAIPCAGTDGTTESKTVESVSFPLSLPGLPVSLATLNGIEYSYSAKQLSRGRARSVATSSLGSLEIPVLDLVISGVESTLKLRSTGKQGKAVRGNNKPQFKLASVLYKGEELLPPGGLGIGETVSFVVEQLNNTNGFITFGPRATSNFYGGKLSATQLKIGDLLTLDLGWLESQIFPR</sequence>
<accession>A0A6J6TMZ1</accession>
<reference evidence="1" key="1">
    <citation type="submission" date="2020-05" db="EMBL/GenBank/DDBJ databases">
        <authorList>
            <person name="Chiriac C."/>
            <person name="Salcher M."/>
            <person name="Ghai R."/>
            <person name="Kavagutti S V."/>
        </authorList>
    </citation>
    <scope>NUCLEOTIDE SEQUENCE</scope>
</reference>
<evidence type="ECO:0000313" key="1">
    <source>
        <dbReference type="EMBL" id="CAB4748194.1"/>
    </source>
</evidence>
<organism evidence="1">
    <name type="scientific">freshwater metagenome</name>
    <dbReference type="NCBI Taxonomy" id="449393"/>
    <lineage>
        <taxon>unclassified sequences</taxon>
        <taxon>metagenomes</taxon>
        <taxon>ecological metagenomes</taxon>
    </lineage>
</organism>
<gene>
    <name evidence="1" type="ORF">UFOPK2761_01798</name>
</gene>
<protein>
    <submittedName>
        <fullName evidence="1">Unannotated protein</fullName>
    </submittedName>
</protein>
<dbReference type="EMBL" id="CAEZYQ010000013">
    <property type="protein sequence ID" value="CAB4748194.1"/>
    <property type="molecule type" value="Genomic_DNA"/>
</dbReference>
<proteinExistence type="predicted"/>
<name>A0A6J6TMZ1_9ZZZZ</name>
<dbReference type="AlphaFoldDB" id="A0A6J6TMZ1"/>